<evidence type="ECO:0000256" key="4">
    <source>
        <dbReference type="ARBA" id="ARBA00023136"/>
    </source>
</evidence>
<keyword evidence="4" id="KW-0472">Membrane</keyword>
<feature type="domain" description="Shisa N-terminal" evidence="6">
    <location>
        <begin position="12"/>
        <end position="62"/>
    </location>
</feature>
<reference evidence="7 8" key="1">
    <citation type="submission" date="2022-01" db="EMBL/GenBank/DDBJ databases">
        <title>A high-quality chromosome-level genome assembly of rohu carp, Labeo rohita.</title>
        <authorList>
            <person name="Arick M.A. II"/>
            <person name="Hsu C.-Y."/>
            <person name="Magbanua Z."/>
            <person name="Pechanova O."/>
            <person name="Grover C."/>
            <person name="Miller E."/>
            <person name="Thrash A."/>
            <person name="Ezzel L."/>
            <person name="Alam S."/>
            <person name="Benzie J."/>
            <person name="Hamilton M."/>
            <person name="Karsi A."/>
            <person name="Lawrence M.L."/>
            <person name="Peterson D.G."/>
        </authorList>
    </citation>
    <scope>NUCLEOTIDE SEQUENCE [LARGE SCALE GENOMIC DNA]</scope>
    <source>
        <strain evidence="8">BAU-BD-2019</strain>
        <tissue evidence="7">Blood</tissue>
    </source>
</reference>
<accession>A0ABQ8LIS2</accession>
<organism evidence="7 8">
    <name type="scientific">Labeo rohita</name>
    <name type="common">Indian major carp</name>
    <name type="synonym">Cyprinus rohita</name>
    <dbReference type="NCBI Taxonomy" id="84645"/>
    <lineage>
        <taxon>Eukaryota</taxon>
        <taxon>Metazoa</taxon>
        <taxon>Chordata</taxon>
        <taxon>Craniata</taxon>
        <taxon>Vertebrata</taxon>
        <taxon>Euteleostomi</taxon>
        <taxon>Actinopterygii</taxon>
        <taxon>Neopterygii</taxon>
        <taxon>Teleostei</taxon>
        <taxon>Ostariophysi</taxon>
        <taxon>Cypriniformes</taxon>
        <taxon>Cyprinidae</taxon>
        <taxon>Labeoninae</taxon>
        <taxon>Labeonini</taxon>
        <taxon>Labeo</taxon>
    </lineage>
</organism>
<dbReference type="InterPro" id="IPR026910">
    <property type="entry name" value="Shisa"/>
</dbReference>
<dbReference type="PANTHER" id="PTHR31395">
    <property type="entry name" value="SHISA"/>
    <property type="match status" value="1"/>
</dbReference>
<dbReference type="EMBL" id="JACTAM010000022">
    <property type="protein sequence ID" value="KAI2650553.1"/>
    <property type="molecule type" value="Genomic_DNA"/>
</dbReference>
<feature type="region of interest" description="Disordered" evidence="5">
    <location>
        <begin position="214"/>
        <end position="254"/>
    </location>
</feature>
<dbReference type="Proteomes" id="UP000830375">
    <property type="component" value="Unassembled WGS sequence"/>
</dbReference>
<evidence type="ECO:0000259" key="6">
    <source>
        <dbReference type="Pfam" id="PF13908"/>
    </source>
</evidence>
<keyword evidence="8" id="KW-1185">Reference proteome</keyword>
<gene>
    <name evidence="7" type="ORF">H4Q32_000571</name>
</gene>
<evidence type="ECO:0000256" key="2">
    <source>
        <dbReference type="ARBA" id="ARBA00022692"/>
    </source>
</evidence>
<comment type="subcellular location">
    <subcellularLocation>
        <location evidence="1">Membrane</location>
    </subcellularLocation>
</comment>
<sequence length="254" mass="27079">MCCISIVLLGDDDCRDYRDRSGNYRPSNSCVFLEHCCGTCDNRCCCSNLHNKLSENDQDICSFDSGAATGKHVAAVRKRRTSNLEHGANIIKSSADMVTGGAAIVTGGILIAKIAAAIGVAVVAGVGMQITTVTNMQNIQQQPAVQAVQYPQYKPVPTQPGYGGQPMQMGPFQGQQYAPGPPPSYQVASGVGTQVMNMQCIQQRPAMQVVQHPQCQPVPTQPGCGGQPMQMGPYQGQQYAPGPPPSYQMARKNT</sequence>
<evidence type="ECO:0000313" key="7">
    <source>
        <dbReference type="EMBL" id="KAI2650553.1"/>
    </source>
</evidence>
<dbReference type="PANTHER" id="PTHR31395:SF23">
    <property type="entry name" value="GEO05642P1"/>
    <property type="match status" value="1"/>
</dbReference>
<evidence type="ECO:0000256" key="3">
    <source>
        <dbReference type="ARBA" id="ARBA00022989"/>
    </source>
</evidence>
<comment type="caution">
    <text evidence="7">The sequence shown here is derived from an EMBL/GenBank/DDBJ whole genome shotgun (WGS) entry which is preliminary data.</text>
</comment>
<keyword evidence="2" id="KW-0812">Transmembrane</keyword>
<evidence type="ECO:0000256" key="1">
    <source>
        <dbReference type="ARBA" id="ARBA00004370"/>
    </source>
</evidence>
<dbReference type="InterPro" id="IPR053891">
    <property type="entry name" value="Shisa_N"/>
</dbReference>
<evidence type="ECO:0000256" key="5">
    <source>
        <dbReference type="SAM" id="MobiDB-lite"/>
    </source>
</evidence>
<dbReference type="Pfam" id="PF13908">
    <property type="entry name" value="Shisa_N"/>
    <property type="match status" value="1"/>
</dbReference>
<protein>
    <submittedName>
        <fullName evidence="7">Protein shisa-4</fullName>
    </submittedName>
</protein>
<feature type="compositionally biased region" description="Low complexity" evidence="5">
    <location>
        <begin position="214"/>
        <end position="240"/>
    </location>
</feature>
<proteinExistence type="predicted"/>
<evidence type="ECO:0000313" key="8">
    <source>
        <dbReference type="Proteomes" id="UP000830375"/>
    </source>
</evidence>
<keyword evidence="3" id="KW-1133">Transmembrane helix</keyword>
<name>A0ABQ8LIS2_LABRO</name>